<comment type="caution">
    <text evidence="2">The sequence shown here is derived from an EMBL/GenBank/DDBJ whole genome shotgun (WGS) entry which is preliminary data.</text>
</comment>
<proteinExistence type="predicted"/>
<accession>A0A9D4ZG57</accession>
<organism evidence="2 3">
    <name type="scientific">Adiantum capillus-veneris</name>
    <name type="common">Maidenhair fern</name>
    <dbReference type="NCBI Taxonomy" id="13818"/>
    <lineage>
        <taxon>Eukaryota</taxon>
        <taxon>Viridiplantae</taxon>
        <taxon>Streptophyta</taxon>
        <taxon>Embryophyta</taxon>
        <taxon>Tracheophyta</taxon>
        <taxon>Polypodiopsida</taxon>
        <taxon>Polypodiidae</taxon>
        <taxon>Polypodiales</taxon>
        <taxon>Pteridineae</taxon>
        <taxon>Pteridaceae</taxon>
        <taxon>Vittarioideae</taxon>
        <taxon>Adiantum</taxon>
    </lineage>
</organism>
<dbReference type="InterPro" id="IPR044822">
    <property type="entry name" value="Myb_DNA-bind_4"/>
</dbReference>
<evidence type="ECO:0000259" key="1">
    <source>
        <dbReference type="Pfam" id="PF13837"/>
    </source>
</evidence>
<dbReference type="Gene3D" id="1.10.10.60">
    <property type="entry name" value="Homeodomain-like"/>
    <property type="match status" value="1"/>
</dbReference>
<reference evidence="2" key="1">
    <citation type="submission" date="2021-01" db="EMBL/GenBank/DDBJ databases">
        <title>Adiantum capillus-veneris genome.</title>
        <authorList>
            <person name="Fang Y."/>
            <person name="Liao Q."/>
        </authorList>
    </citation>
    <scope>NUCLEOTIDE SEQUENCE</scope>
    <source>
        <strain evidence="2">H3</strain>
        <tissue evidence="2">Leaf</tissue>
    </source>
</reference>
<gene>
    <name evidence="2" type="ORF">GOP47_0012923</name>
</gene>
<dbReference type="AlphaFoldDB" id="A0A9D4ZG57"/>
<sequence length="262" mass="29362">MHDHVNVQQPHPSGLHYMLPNPTNYNRMVGMPAPRSMPVFLPSIPRLEHSMPLSLDGSVPSNPSLLPAMEENIPLLEFPTIEAPSQQGTEVSSITNDLSSTVVVQRDPKSKAKKPSSSKKGFEWSTTKVVCLITFFQEKWTSLGKGNFKQKHWSDLAQQMNLKFLSTYTAQQCKNKWDSGGRTFDSVRGQRCKKRHHLSEAGSSLGVELKARVSSFAETMKEVELCRIEAKVRRIDADERHVEKALKIQVQIARILAGGRDA</sequence>
<dbReference type="Pfam" id="PF13837">
    <property type="entry name" value="Myb_DNA-bind_4"/>
    <property type="match status" value="1"/>
</dbReference>
<evidence type="ECO:0000313" key="2">
    <source>
        <dbReference type="EMBL" id="KAI5072817.1"/>
    </source>
</evidence>
<dbReference type="Proteomes" id="UP000886520">
    <property type="component" value="Chromosome 12"/>
</dbReference>
<protein>
    <recommendedName>
        <fullName evidence="1">Myb/SANT-like DNA-binding domain-containing protein</fullName>
    </recommendedName>
</protein>
<feature type="domain" description="Myb/SANT-like DNA-binding" evidence="1">
    <location>
        <begin position="123"/>
        <end position="192"/>
    </location>
</feature>
<evidence type="ECO:0000313" key="3">
    <source>
        <dbReference type="Proteomes" id="UP000886520"/>
    </source>
</evidence>
<dbReference type="OrthoDB" id="2019351at2759"/>
<dbReference type="InterPro" id="IPR044823">
    <property type="entry name" value="ASIL1/2-like"/>
</dbReference>
<keyword evidence="3" id="KW-1185">Reference proteome</keyword>
<dbReference type="PANTHER" id="PTHR31307:SF63">
    <property type="entry name" value="MYB_SANT-LIKE DNA-BINDING DOMAIN-CONTAINING PROTEIN"/>
    <property type="match status" value="1"/>
</dbReference>
<dbReference type="EMBL" id="JABFUD020000012">
    <property type="protein sequence ID" value="KAI5072817.1"/>
    <property type="molecule type" value="Genomic_DNA"/>
</dbReference>
<dbReference type="PANTHER" id="PTHR31307">
    <property type="entry name" value="TRIHELIX TRANSCRIPTION FACTOR ASIL2"/>
    <property type="match status" value="1"/>
</dbReference>
<name>A0A9D4ZG57_ADICA</name>